<dbReference type="Proteomes" id="UP000286045">
    <property type="component" value="Unassembled WGS sequence"/>
</dbReference>
<sequence>MSLRAPTSAALYVSRRFSPLASVPAARHAVSSGVSPQTRNPSLGMSQARTLMSTPVASNKSRSHSAKILLEDAEKGFGFVRHNPVSPKPRHKSVTEIRGPYYSVMGTRYLSDVLETMGTHVDGLKFAGGSFSLFPEAQLRELIDLAHAHNVYVSTGGWIEHILASSGGDHGVVGAVDRYLEKCKALGFDVIELSTGFLSLPGDDWMRLVERVQEKGLKPKPELGIQFGAGGDTEAAELEGIGTSDPSKVINMARRFVDAGVERLMIESEGITENVKAWRTDVIQAILRDIPMENVMFEAADPAVFNWYVREFGVDVNLFVDHSQIVQLAGLRAGIWGKSDTFGKITTFRP</sequence>
<dbReference type="Pfam" id="PF02679">
    <property type="entry name" value="ComA"/>
    <property type="match status" value="1"/>
</dbReference>
<dbReference type="EMBL" id="RYZI01000003">
    <property type="protein sequence ID" value="RWA14816.1"/>
    <property type="molecule type" value="Genomic_DNA"/>
</dbReference>
<dbReference type="STRING" id="363999.A0A439DKA8"/>
<evidence type="ECO:0000313" key="3">
    <source>
        <dbReference type="Proteomes" id="UP000286045"/>
    </source>
</evidence>
<dbReference type="Gene3D" id="3.20.20.70">
    <property type="entry name" value="Aldolase class I"/>
    <property type="match status" value="1"/>
</dbReference>
<name>A0A439DKA8_9PEZI</name>
<gene>
    <name evidence="2" type="ORF">EKO27_g309</name>
</gene>
<dbReference type="PANTHER" id="PTHR48413">
    <property type="match status" value="1"/>
</dbReference>
<dbReference type="InterPro" id="IPR013785">
    <property type="entry name" value="Aldolase_TIM"/>
</dbReference>
<evidence type="ECO:0008006" key="4">
    <source>
        <dbReference type="Google" id="ProtNLM"/>
    </source>
</evidence>
<dbReference type="AlphaFoldDB" id="A0A439DKA8"/>
<comment type="similarity">
    <text evidence="1">Belongs to the phosphosulfolactate synthase family.</text>
</comment>
<accession>A0A439DKA8</accession>
<organism evidence="2 3">
    <name type="scientific">Xylaria grammica</name>
    <dbReference type="NCBI Taxonomy" id="363999"/>
    <lineage>
        <taxon>Eukaryota</taxon>
        <taxon>Fungi</taxon>
        <taxon>Dikarya</taxon>
        <taxon>Ascomycota</taxon>
        <taxon>Pezizomycotina</taxon>
        <taxon>Sordariomycetes</taxon>
        <taxon>Xylariomycetidae</taxon>
        <taxon>Xylariales</taxon>
        <taxon>Xylariaceae</taxon>
        <taxon>Xylaria</taxon>
    </lineage>
</organism>
<evidence type="ECO:0000313" key="2">
    <source>
        <dbReference type="EMBL" id="RWA14816.1"/>
    </source>
</evidence>
<dbReference type="InterPro" id="IPR003830">
    <property type="entry name" value="ComA_synth"/>
</dbReference>
<reference evidence="2 3" key="1">
    <citation type="submission" date="2018-12" db="EMBL/GenBank/DDBJ databases">
        <title>Draft genome sequence of Xylaria grammica IHI A82.</title>
        <authorList>
            <person name="Buettner E."/>
            <person name="Kellner H."/>
        </authorList>
    </citation>
    <scope>NUCLEOTIDE SEQUENCE [LARGE SCALE GENOMIC DNA]</scope>
    <source>
        <strain evidence="2 3">IHI A82</strain>
    </source>
</reference>
<dbReference type="InterPro" id="IPR036112">
    <property type="entry name" value="ComA_synth_sf"/>
</dbReference>
<evidence type="ECO:0000256" key="1">
    <source>
        <dbReference type="ARBA" id="ARBA00010424"/>
    </source>
</evidence>
<dbReference type="SUPFAM" id="SSF102110">
    <property type="entry name" value="(2r)-phospho-3-sulfolactate synthase ComA"/>
    <property type="match status" value="1"/>
</dbReference>
<protein>
    <recommendedName>
        <fullName evidence="4">Phosphosulfolactate synthase</fullName>
    </recommendedName>
</protein>
<proteinExistence type="inferred from homology"/>
<keyword evidence="3" id="KW-1185">Reference proteome</keyword>
<dbReference type="PANTHER" id="PTHR48413:SF1">
    <property type="entry name" value="PROTEIN HEAT-STRESS-ASSOCIATED 32"/>
    <property type="match status" value="1"/>
</dbReference>
<comment type="caution">
    <text evidence="2">The sequence shown here is derived from an EMBL/GenBank/DDBJ whole genome shotgun (WGS) entry which is preliminary data.</text>
</comment>